<proteinExistence type="predicted"/>
<sequence length="209" mass="24526">MIYTTYYAQTNSITEERYKELKEAYLSTNTGNLESFHLRKLEFQGAGQRKAVASYYLCMKNRDESQIFLEKKYMQNGLYFKKCAKLSREESEKLLNGDLEWMKNHRKELLADFYRQATLNSLYPGRITDYRREMCRVKKGEYVTFTTAIGRGIGPCRSLFEEPEMKLPCLDKGKVLLTYKKSASLPQMVSSMLQGQSMEEKQDEYGFIF</sequence>
<evidence type="ECO:0000313" key="2">
    <source>
        <dbReference type="EMBL" id="MCC2189045.1"/>
    </source>
</evidence>
<evidence type="ECO:0000259" key="1">
    <source>
        <dbReference type="Pfam" id="PF09359"/>
    </source>
</evidence>
<dbReference type="Pfam" id="PF09359">
    <property type="entry name" value="VTC"/>
    <property type="match status" value="1"/>
</dbReference>
<dbReference type="Proteomes" id="UP001197875">
    <property type="component" value="Unassembled WGS sequence"/>
</dbReference>
<reference evidence="2 3" key="1">
    <citation type="submission" date="2021-10" db="EMBL/GenBank/DDBJ databases">
        <title>Anaerobic single-cell dispensing facilitates the cultivation of human gut bacteria.</title>
        <authorList>
            <person name="Afrizal A."/>
        </authorList>
    </citation>
    <scope>NUCLEOTIDE SEQUENCE [LARGE SCALE GENOMIC DNA]</scope>
    <source>
        <strain evidence="2 3">CLA-AA-H277</strain>
    </source>
</reference>
<keyword evidence="3" id="KW-1185">Reference proteome</keyword>
<feature type="domain" description="VTC" evidence="1">
    <location>
        <begin position="61"/>
        <end position="138"/>
    </location>
</feature>
<gene>
    <name evidence="2" type="ORF">LKD71_04280</name>
</gene>
<dbReference type="EMBL" id="JAJEPR010000005">
    <property type="protein sequence ID" value="MCC2189045.1"/>
    <property type="molecule type" value="Genomic_DNA"/>
</dbReference>
<evidence type="ECO:0000313" key="3">
    <source>
        <dbReference type="Proteomes" id="UP001197875"/>
    </source>
</evidence>
<accession>A0AAE3J5W8</accession>
<protein>
    <recommendedName>
        <fullName evidence="1">VTC domain-containing protein</fullName>
    </recommendedName>
</protein>
<organism evidence="2 3">
    <name type="scientific">Fusicatenibacter faecihominis</name>
    <dbReference type="NCBI Taxonomy" id="2881276"/>
    <lineage>
        <taxon>Bacteria</taxon>
        <taxon>Bacillati</taxon>
        <taxon>Bacillota</taxon>
        <taxon>Clostridia</taxon>
        <taxon>Lachnospirales</taxon>
        <taxon>Lachnospiraceae</taxon>
        <taxon>Fusicatenibacter</taxon>
    </lineage>
</organism>
<dbReference type="RefSeq" id="WP_178046615.1">
    <property type="nucleotide sequence ID" value="NZ_JAJEPR010000005.1"/>
</dbReference>
<dbReference type="AlphaFoldDB" id="A0AAE3J5W8"/>
<dbReference type="InterPro" id="IPR018966">
    <property type="entry name" value="VTC_domain"/>
</dbReference>
<name>A0AAE3J5W8_9FIRM</name>
<comment type="caution">
    <text evidence="2">The sequence shown here is derived from an EMBL/GenBank/DDBJ whole genome shotgun (WGS) entry which is preliminary data.</text>
</comment>